<evidence type="ECO:0000313" key="6">
    <source>
        <dbReference type="Proteomes" id="UP000077671"/>
    </source>
</evidence>
<gene>
    <name evidence="5" type="ORF">A4X03_0g5020</name>
    <name evidence="4" type="ORF">JKIAZH3_G3707</name>
</gene>
<dbReference type="EMBL" id="CAJHJG010000242">
    <property type="protein sequence ID" value="CAD6899716.1"/>
    <property type="molecule type" value="Genomic_DNA"/>
</dbReference>
<evidence type="ECO:0000313" key="5">
    <source>
        <dbReference type="EMBL" id="KAE8256823.1"/>
    </source>
</evidence>
<feature type="chain" id="PRO_5043433494" evidence="3">
    <location>
        <begin position="21"/>
        <end position="1673"/>
    </location>
</feature>
<feature type="compositionally biased region" description="Low complexity" evidence="2">
    <location>
        <begin position="11"/>
        <end position="22"/>
    </location>
</feature>
<accession>A0A177UBH2</accession>
<feature type="compositionally biased region" description="Pro residues" evidence="2">
    <location>
        <begin position="1421"/>
        <end position="1440"/>
    </location>
</feature>
<keyword evidence="3" id="KW-0732">Signal</keyword>
<feature type="region of interest" description="Disordered" evidence="2">
    <location>
        <begin position="574"/>
        <end position="595"/>
    </location>
</feature>
<sequence>MSNALLALLYSSASSASASASTPQPPDPPPSSSQPEQQQQHASTSSASITPTEAKPQQQQQQQQQPPSASLSASNSLLALLTPPAAPATPAPLPQQPSAPPAPAPTTTASAPPFSLLDALNKPPPTSSSAPSPRPQAPLPPPPPPPAQQLQKQQQQQQPPPPSAPPTANSLLAALFNPRITAAGTFGPSTPPTPSPAQQNVSAPTSQMAFLSSLQAPSPSVESGRDAEKRPLEQVVPPLLHSILTPSRASPVSAYTPPVQSKVDPVAQATTGAGGQAQATTVPSTAAESTLPAPKAVESSKTEEKSALGPRAEDKKKDTPTPERSLPTYVPPKNPADRLPIQRASHQITKHTTADPRTAGLSLLPAASVGKKESSSKSNFHLDLTRLQPAGVDSLYTTTLPSIGIALFPAAQASAAAAVGAVPTPKNVVGTLPSPIPSTPAGLATLTGRNAGAIVLYTLSRARIRVVHRETGARAMLSPPPSSSYALSSNAKVIRLVTGSGARSSMMVVAAIVQDGLRVEEGGGGGMGGEKVLYYLCAWGLSFHFGRVVGESGTYDVDVRCLLMASLPPAVEELDQDPASASASSSATEFPPPGLVWETDPPRGAGVGAYGSLLLRASGEGAQLWRVDVERCECRTGFALEVLQKGKGAVRLGSVDPHSIFAAQARSDTPVLISLEAVNDASGAAILHFVYVQERHAKILTLHVDLPQGASKSTSISFFAALPGVEAPLAIIGLNRNTHILLIRLPASSSSKHDEAELLASWMFDAPAAAASTTNSTGGNGNLLALDAEHTHTLVLAQPERMSLFVLPLGWAMRASEEVLRSSVGRLRWTECAVPEPMVDFVLDAVCCASEGEGVGGGEKVELAVTASWLGGVHIVKIPVGVLERGLVVDGADGHESTEAVVPAPAEAEAVNKIAEELGRALAVSDAPPAAAPAPAAGSHAVPLDLEKSGAAESKDAVAGKKGDAERTAIADAPLDASGFKAVSAKPVVGNDVAPMVASAVASAPPPPAEKDVSSNGAPVSATSTPATPQAPAASIPATVLAAPTPQRVGSPANKGRAAKVAAAEMGKATGSGGSSSRSRTGSQVKKEDVANAAVSGPGKSLVPVPLNGSGSAHGASNGNNGTAAGAGPGSVDLGPVMSLLKQQIAQVVLPEVKTSTRQAVQDYMGNTLPEAVLAALPHELHRFLLRPDLSAHLIRTITAGILPDVRRTAVDTVTKVLAPEFEDVFGGVERRLLEAVESEMVHLRKEVIAEQGDAMVQTEGLVKDMSARMVELRSAVLGLNAANARMEKVLLRLSEREERREAEHAEERARLLELVGLQQRKMEGMETSFGQQVGKLQSALEEHRSAMEAVLQQKQQQQPQQLAAPPPPQQQQPRRSGHDEWGGMLGGLQRSWGGPPPSILSPPPLPPHSASHSQMDFGQAPPPPGPEYFVHHPPPPPGPSGAGSFSFPPPGPPPIPPPGVFAGGPPAPWTSSKSSTPIPQPPPPQHQHQHQPQPQLFSAQRAIPEDVEGALIQALGAPGIEQDPTPLKDTLHTLYARHGGIRDVFELPPAGPEYQGDPSADEVSQPVLLALVHRLAMALDARARLGPNPPVSLVLAGTGGALEVTLAVPWLEAAAPRLKANDPRIEKQYHAVVVLIREALWRAVQGLKGGPDGWWDETRAKEHILNYLWAQR</sequence>
<dbReference type="SUPFAM" id="SSF81995">
    <property type="entry name" value="beta-sandwich domain of Sec23/24"/>
    <property type="match status" value="1"/>
</dbReference>
<feature type="compositionally biased region" description="Pro residues" evidence="2">
    <location>
        <begin position="122"/>
        <end position="147"/>
    </location>
</feature>
<organism evidence="5 6">
    <name type="scientific">Tilletia caries</name>
    <name type="common">wheat bunt fungus</name>
    <dbReference type="NCBI Taxonomy" id="13290"/>
    <lineage>
        <taxon>Eukaryota</taxon>
        <taxon>Fungi</taxon>
        <taxon>Dikarya</taxon>
        <taxon>Basidiomycota</taxon>
        <taxon>Ustilaginomycotina</taxon>
        <taxon>Exobasidiomycetes</taxon>
        <taxon>Tilletiales</taxon>
        <taxon>Tilletiaceae</taxon>
        <taxon>Tilletia</taxon>
    </lineage>
</organism>
<feature type="coiled-coil region" evidence="1">
    <location>
        <begin position="1280"/>
        <end position="1316"/>
    </location>
</feature>
<feature type="compositionally biased region" description="Low complexity" evidence="2">
    <location>
        <begin position="56"/>
        <end position="83"/>
    </location>
</feature>
<proteinExistence type="predicted"/>
<feature type="region of interest" description="Disordered" evidence="2">
    <location>
        <begin position="1"/>
        <end position="338"/>
    </location>
</feature>
<feature type="signal peptide" evidence="3">
    <location>
        <begin position="1"/>
        <end position="20"/>
    </location>
</feature>
<evidence type="ECO:0000313" key="7">
    <source>
        <dbReference type="Proteomes" id="UP000836402"/>
    </source>
</evidence>
<feature type="compositionally biased region" description="Polar residues" evidence="2">
    <location>
        <begin position="197"/>
        <end position="221"/>
    </location>
</feature>
<feature type="compositionally biased region" description="Basic and acidic residues" evidence="2">
    <location>
        <begin position="298"/>
        <end position="321"/>
    </location>
</feature>
<dbReference type="PANTHER" id="PTHR45725">
    <property type="entry name" value="FORMIN HOMOLOGY 2 FAMILY MEMBER"/>
    <property type="match status" value="1"/>
</dbReference>
<feature type="compositionally biased region" description="Low complexity" evidence="2">
    <location>
        <begin position="1053"/>
        <end position="1083"/>
    </location>
</feature>
<feature type="compositionally biased region" description="Low complexity" evidence="2">
    <location>
        <begin position="1352"/>
        <end position="1364"/>
    </location>
</feature>
<feature type="region of interest" description="Disordered" evidence="2">
    <location>
        <begin position="1001"/>
        <end position="1128"/>
    </location>
</feature>
<feature type="compositionally biased region" description="Low complexity" evidence="2">
    <location>
        <begin position="267"/>
        <end position="281"/>
    </location>
</feature>
<feature type="compositionally biased region" description="Low complexity" evidence="2">
    <location>
        <begin position="166"/>
        <end position="175"/>
    </location>
</feature>
<protein>
    <submittedName>
        <fullName evidence="5">Uncharacterized protein</fullName>
    </submittedName>
</protein>
<keyword evidence="7" id="KW-1185">Reference proteome</keyword>
<evidence type="ECO:0000256" key="2">
    <source>
        <dbReference type="SAM" id="MobiDB-lite"/>
    </source>
</evidence>
<comment type="caution">
    <text evidence="5">The sequence shown here is derived from an EMBL/GenBank/DDBJ whole genome shotgun (WGS) entry which is preliminary data.</text>
</comment>
<feature type="compositionally biased region" description="Pro residues" evidence="2">
    <location>
        <begin position="84"/>
        <end position="104"/>
    </location>
</feature>
<reference evidence="5" key="2">
    <citation type="journal article" date="2019" name="IMA Fungus">
        <title>Genome sequencing and comparison of five Tilletia species to identify candidate genes for the detection of regulated species infecting wheat.</title>
        <authorList>
            <person name="Nguyen H.D.T."/>
            <person name="Sultana T."/>
            <person name="Kesanakurti P."/>
            <person name="Hambleton S."/>
        </authorList>
    </citation>
    <scope>NUCLEOTIDE SEQUENCE</scope>
    <source>
        <strain evidence="5">DAOMC 238032</strain>
    </source>
</reference>
<dbReference type="InterPro" id="IPR051425">
    <property type="entry name" value="Formin_Homology"/>
</dbReference>
<feature type="compositionally biased region" description="Pro residues" evidence="2">
    <location>
        <begin position="1395"/>
        <end position="1408"/>
    </location>
</feature>
<evidence type="ECO:0000256" key="1">
    <source>
        <dbReference type="SAM" id="Coils"/>
    </source>
</evidence>
<feature type="compositionally biased region" description="Basic and acidic residues" evidence="2">
    <location>
        <begin position="223"/>
        <end position="232"/>
    </location>
</feature>
<evidence type="ECO:0000313" key="4">
    <source>
        <dbReference type="EMBL" id="CAD6899716.1"/>
    </source>
</evidence>
<dbReference type="Proteomes" id="UP000077671">
    <property type="component" value="Unassembled WGS sequence"/>
</dbReference>
<feature type="compositionally biased region" description="Pro residues" evidence="2">
    <location>
        <begin position="23"/>
        <end position="32"/>
    </location>
</feature>
<feature type="region of interest" description="Disordered" evidence="2">
    <location>
        <begin position="1349"/>
        <end position="1497"/>
    </location>
</feature>
<feature type="compositionally biased region" description="Low complexity" evidence="2">
    <location>
        <begin position="1018"/>
        <end position="1039"/>
    </location>
</feature>
<evidence type="ECO:0000256" key="3">
    <source>
        <dbReference type="SAM" id="SignalP"/>
    </source>
</evidence>
<feature type="compositionally biased region" description="Low complexity" evidence="2">
    <location>
        <begin position="148"/>
        <end position="157"/>
    </location>
</feature>
<keyword evidence="1" id="KW-0175">Coiled coil</keyword>
<reference evidence="5" key="1">
    <citation type="submission" date="2016-04" db="EMBL/GenBank/DDBJ databases">
        <authorList>
            <person name="Nguyen H.D."/>
            <person name="Kesanakurti P."/>
            <person name="Cullis J."/>
            <person name="Levesque C.A."/>
            <person name="Hambleton S."/>
        </authorList>
    </citation>
    <scope>NUCLEOTIDE SEQUENCE</scope>
    <source>
        <strain evidence="5">DAOMC 238032</strain>
    </source>
</reference>
<feature type="compositionally biased region" description="Pro residues" evidence="2">
    <location>
        <begin position="1448"/>
        <end position="1460"/>
    </location>
</feature>
<feature type="compositionally biased region" description="Low complexity" evidence="2">
    <location>
        <begin position="1108"/>
        <end position="1126"/>
    </location>
</feature>
<dbReference type="EMBL" id="LWDD02000746">
    <property type="protein sequence ID" value="KAE8256823.1"/>
    <property type="molecule type" value="Genomic_DNA"/>
</dbReference>
<name>A0A177UBH2_9BASI</name>
<reference evidence="4" key="3">
    <citation type="submission" date="2020-10" db="EMBL/GenBank/DDBJ databases">
        <authorList>
            <person name="Sedaghatjoo S."/>
        </authorList>
    </citation>
    <scope>NUCLEOTIDE SEQUENCE</scope>
    <source>
        <strain evidence="4">AZH3</strain>
    </source>
</reference>
<feature type="compositionally biased region" description="Low complexity" evidence="2">
    <location>
        <begin position="33"/>
        <end position="48"/>
    </location>
</feature>
<dbReference type="Proteomes" id="UP000836402">
    <property type="component" value="Unassembled WGS sequence"/>
</dbReference>